<keyword evidence="3" id="KW-1185">Reference proteome</keyword>
<keyword evidence="1" id="KW-1133">Transmembrane helix</keyword>
<dbReference type="RefSeq" id="WP_263336843.1">
    <property type="nucleotide sequence ID" value="NZ_JAGSYH010000003.1"/>
</dbReference>
<organism evidence="2 3">
    <name type="scientific">Acidicapsa dinghuensis</name>
    <dbReference type="NCBI Taxonomy" id="2218256"/>
    <lineage>
        <taxon>Bacteria</taxon>
        <taxon>Pseudomonadati</taxon>
        <taxon>Acidobacteriota</taxon>
        <taxon>Terriglobia</taxon>
        <taxon>Terriglobales</taxon>
        <taxon>Acidobacteriaceae</taxon>
        <taxon>Acidicapsa</taxon>
    </lineage>
</organism>
<dbReference type="PANTHER" id="PTHR39186">
    <property type="entry name" value="DUF2071 FAMILY PROTEIN"/>
    <property type="match status" value="1"/>
</dbReference>
<dbReference type="SUPFAM" id="SSF160104">
    <property type="entry name" value="Acetoacetate decarboxylase-like"/>
    <property type="match status" value="1"/>
</dbReference>
<dbReference type="PANTHER" id="PTHR39186:SF1">
    <property type="entry name" value="DUF2071 DOMAIN-CONTAINING PROTEIN"/>
    <property type="match status" value="1"/>
</dbReference>
<protein>
    <submittedName>
        <fullName evidence="2">YqjF family protein</fullName>
    </submittedName>
</protein>
<dbReference type="InterPro" id="IPR018644">
    <property type="entry name" value="DUF2071"/>
</dbReference>
<accession>A0ABW1EHY7</accession>
<proteinExistence type="predicted"/>
<keyword evidence="1" id="KW-0472">Membrane</keyword>
<sequence>MRQILEKTSHRPWPLPPGRWAMTQRWNDLLFAHWPMRSAEIEALLPEGLEADICQGSAWIGVVPFWMDRIRLRGVPPIPGARKFPELNLRTYVREKRTKTPGVYFFSLDAASLLAVIAARTLFDLPYYWSQMSIKPRGDREFSYYSRRLLSGKPVRFVARYRGLGPTHKLAQSKAGSIEHFLTERYCLFTKNAMGRLVRADIHHIPWPLEEAEAEITQNDLAAHIGLTLPDTQPLLHYSRHLAVYVWPAMLAQAWRAPEPITAAAVPSG</sequence>
<name>A0ABW1EHY7_9BACT</name>
<dbReference type="Proteomes" id="UP001596091">
    <property type="component" value="Unassembled WGS sequence"/>
</dbReference>
<evidence type="ECO:0000256" key="1">
    <source>
        <dbReference type="SAM" id="Phobius"/>
    </source>
</evidence>
<dbReference type="EMBL" id="JBHSPH010000002">
    <property type="protein sequence ID" value="MFC5862855.1"/>
    <property type="molecule type" value="Genomic_DNA"/>
</dbReference>
<keyword evidence="1" id="KW-0812">Transmembrane</keyword>
<evidence type="ECO:0000313" key="2">
    <source>
        <dbReference type="EMBL" id="MFC5862855.1"/>
    </source>
</evidence>
<gene>
    <name evidence="2" type="ORF">ACFPT7_11175</name>
</gene>
<dbReference type="Pfam" id="PF09844">
    <property type="entry name" value="DUF2071"/>
    <property type="match status" value="1"/>
</dbReference>
<evidence type="ECO:0000313" key="3">
    <source>
        <dbReference type="Proteomes" id="UP001596091"/>
    </source>
</evidence>
<feature type="transmembrane region" description="Helical" evidence="1">
    <location>
        <begin position="103"/>
        <end position="123"/>
    </location>
</feature>
<reference evidence="3" key="1">
    <citation type="journal article" date="2019" name="Int. J. Syst. Evol. Microbiol.">
        <title>The Global Catalogue of Microorganisms (GCM) 10K type strain sequencing project: providing services to taxonomists for standard genome sequencing and annotation.</title>
        <authorList>
            <consortium name="The Broad Institute Genomics Platform"/>
            <consortium name="The Broad Institute Genome Sequencing Center for Infectious Disease"/>
            <person name="Wu L."/>
            <person name="Ma J."/>
        </authorList>
    </citation>
    <scope>NUCLEOTIDE SEQUENCE [LARGE SCALE GENOMIC DNA]</scope>
    <source>
        <strain evidence="3">JCM 4087</strain>
    </source>
</reference>
<dbReference type="InterPro" id="IPR023375">
    <property type="entry name" value="ADC_dom_sf"/>
</dbReference>
<comment type="caution">
    <text evidence="2">The sequence shown here is derived from an EMBL/GenBank/DDBJ whole genome shotgun (WGS) entry which is preliminary data.</text>
</comment>